<feature type="active site" description="Charge relay system" evidence="13">
    <location>
        <position position="117"/>
    </location>
</feature>
<dbReference type="GO" id="GO:0005576">
    <property type="term" value="C:extracellular region"/>
    <property type="evidence" value="ECO:0007669"/>
    <property type="project" value="UniProtKB-SubCell"/>
</dbReference>
<dbReference type="RefSeq" id="XP_002845998.1">
    <property type="nucleotide sequence ID" value="XM_002845952.1"/>
</dbReference>
<feature type="domain" description="Nephrocystin 3-like N-terminal" evidence="16">
    <location>
        <begin position="419"/>
        <end position="576"/>
    </location>
</feature>
<evidence type="ECO:0000256" key="10">
    <source>
        <dbReference type="ARBA" id="ARBA00023145"/>
    </source>
</evidence>
<keyword evidence="6" id="KW-0677">Repeat</keyword>
<dbReference type="GeneID" id="9224287"/>
<dbReference type="InterPro" id="IPR050505">
    <property type="entry name" value="WDR55/POC1"/>
</dbReference>
<keyword evidence="9" id="KW-0843">Virulence</keyword>
<dbReference type="SUPFAM" id="SSF50998">
    <property type="entry name" value="Quinoprotein alcohol dehydrogenase-like"/>
    <property type="match status" value="1"/>
</dbReference>
<dbReference type="Gene3D" id="2.130.10.10">
    <property type="entry name" value="YVTN repeat-like/Quinoprotein amine dehydrogenase"/>
    <property type="match status" value="3"/>
</dbReference>
<dbReference type="InterPro" id="IPR027417">
    <property type="entry name" value="P-loop_NTPase"/>
</dbReference>
<evidence type="ECO:0000256" key="14">
    <source>
        <dbReference type="SAM" id="MobiDB-lite"/>
    </source>
</evidence>
<organism evidence="17 18">
    <name type="scientific">Arthroderma otae (strain ATCC MYA-4605 / CBS 113480)</name>
    <name type="common">Microsporum canis</name>
    <dbReference type="NCBI Taxonomy" id="554155"/>
    <lineage>
        <taxon>Eukaryota</taxon>
        <taxon>Fungi</taxon>
        <taxon>Dikarya</taxon>
        <taxon>Ascomycota</taxon>
        <taxon>Pezizomycotina</taxon>
        <taxon>Eurotiomycetes</taxon>
        <taxon>Eurotiomycetidae</taxon>
        <taxon>Onygenales</taxon>
        <taxon>Arthrodermataceae</taxon>
        <taxon>Microsporum</taxon>
    </lineage>
</organism>
<dbReference type="PROSITE" id="PS00678">
    <property type="entry name" value="WD_REPEATS_1"/>
    <property type="match status" value="1"/>
</dbReference>
<dbReference type="Pfam" id="PF00400">
    <property type="entry name" value="WD40"/>
    <property type="match status" value="3"/>
</dbReference>
<dbReference type="InterPro" id="IPR056884">
    <property type="entry name" value="NPHP3-like_N"/>
</dbReference>
<dbReference type="PROSITE" id="PS50082">
    <property type="entry name" value="WD_REPEATS_2"/>
    <property type="match status" value="3"/>
</dbReference>
<protein>
    <submittedName>
        <fullName evidence="17">NWD2</fullName>
    </submittedName>
</protein>
<keyword evidence="5" id="KW-0732">Signal</keyword>
<dbReference type="CDD" id="cd00306">
    <property type="entry name" value="Peptidases_S8_S53"/>
    <property type="match status" value="1"/>
</dbReference>
<dbReference type="PROSITE" id="PS51892">
    <property type="entry name" value="SUBTILASE"/>
    <property type="match status" value="1"/>
</dbReference>
<dbReference type="InterPro" id="IPR000209">
    <property type="entry name" value="Peptidase_S8/S53_dom"/>
</dbReference>
<name>C5FT45_ARTOC</name>
<dbReference type="OrthoDB" id="4185255at2759"/>
<evidence type="ECO:0000259" key="16">
    <source>
        <dbReference type="Pfam" id="PF24883"/>
    </source>
</evidence>
<evidence type="ECO:0000256" key="7">
    <source>
        <dbReference type="ARBA" id="ARBA00022801"/>
    </source>
</evidence>
<feature type="repeat" description="WD" evidence="12">
    <location>
        <begin position="1306"/>
        <end position="1338"/>
    </location>
</feature>
<evidence type="ECO:0000256" key="3">
    <source>
        <dbReference type="ARBA" id="ARBA00022574"/>
    </source>
</evidence>
<keyword evidence="18" id="KW-1185">Reference proteome</keyword>
<sequence length="1675" mass="187523">MATTRAINQKSEQTVTMETPKIPGSSETIDHPSPDSASADAWSGFMEDFRRPIDKHARRATQKVKVAILDSGIDMSYMGIREKDKKRIKGRQDFVLDKDTKGAKEADTAKDEDPSHHGTHVAILLLKYATLADIYVARVTKSKTSELRAECVSKAIEHAVGTWGVDIISMSMSFRSEHPIVGNAIIEASKKEKIIFVAACNDGANLPKPSFPANMPEVICINATDGHGNLSKFNPPPRKGYYNFGTLGEAIYLGSSQSTSSQGFSKRVSGTSFATPLAAAIAANFIEFLRQSQHRKFKVSDELRSQVKTKDGMLKIFAVISEEVQDFHYLKPWSLLECNVKPGETCKEKCKEKCKGKCEGKCKEKCKEKCEVIYIDKCGDECKEAREKAAREISEILSKPLRLLSNPDTPTLTHVGAADTWARSSTEQCICWISGRLGTGKSTIARTIALQYSEQGYLGGTFFFSKNERDLNTRDKFVSTIAHQLTKLSPTLKLVILNQKRDEPEVEQLAMGMQWEKLIHIPLSQLKSRDDPIIIVLDAVDECEDLDKVALMDIIDLSVRTAALENVRLRFIITSRPETHIHAAFAEFPQGVQHIALDELDKSTIDQDVSELFKFELDKLSKGNRGIEKGWPGDDSIKKLTERANGLFIYAAIVCRYIKGPGAESVKKRLTQVLEDKAFDTLDDMYNHILEQAVADPEEEQLREQFRAILGVIVSLFEPMPQKSLRLLCPENLREELELDVVCQRLGSLRSVLAVPESGEGPVYISHQSFREFLLRKREGGRLAWLNEQMHQNLFTTCLSLLSSRDRNGLRRDICCIKHPGFEISERDRERIDGSLLPHTLYACRRWVDHLEKVDPSQRWELGLRDNQKVHNFLQEHLLHWLEVLGLIGEVSAGIHAVQCLGSMIEAKESSKLYAFVKDARRFILYNRTIIEKAPLQVYYSALVFAPQQSLVRERFAKDLSNWIKRFPTVQPKWTPLRQTLGSLAGSNQLSHWHRMRVEFSEDGKLVTSTQEPTDMRPGKAVFRVWNATTGALLNTMESPKAIAFAPKERLAASLNLRNAVELRDVVNGRRIRVLQTQPHESEINLVDFSPDGKQVAAGTCRGLVHLWDVKTGHLLRTFVGGTGSGEGHHFHRVACSPDNKWVGARFWRDTCRVWNADDGSVVYNSGEVTDIVFLPDSKLAVVFFGTAQVLDLKTGSALYTIDGCFSIVLSPDGQLACSLHVKRDPETFEDVCRLSLRDAATGDETGVGIRPKNPRRLTRSDYATFTPNGKLVALYNDHASYLRLLDVTTGELTRACNEGGHHFKTVAFSPDSTVAALGSDDGLVRLWDIPTPAPAAASSFKGRLKRLWRPISTDAVDKYYPPAAALAFSPNRKLVASGAYGGPITIWDVATGTRLRESKSSYDVGFNSISWEDAKRLVACEDYRLIFLDAASLKEDRRIGGWSDIRAISPDGRMVAAHVRDSLVRDYFLRLFDSETREKLQELTGRSIHRVQAVAFSPDSKRLAVGCDSEVDIWNIKTAENMETMTMSDTVRERTFKALAFSADGEKLLTLLKGPQSHLLVEVLTGRRLRELQDCDIKQLFPRNTRDGYVSTNCGLLRISPSDTTAANVEPLFFTKSWATYDGCNVLWLPHEYRPRCLVVSGSVAVFGHQSGKVDFVEFDLAKMPKRADMRAAV</sequence>
<keyword evidence="7 13" id="KW-0378">Hydrolase</keyword>
<keyword evidence="10" id="KW-0865">Zymogen</keyword>
<feature type="repeat" description="WD" evidence="12">
    <location>
        <begin position="1357"/>
        <end position="1398"/>
    </location>
</feature>
<evidence type="ECO:0000256" key="2">
    <source>
        <dbReference type="ARBA" id="ARBA00022525"/>
    </source>
</evidence>
<dbReference type="OMA" id="IRMWKVD"/>
<accession>C5FT45</accession>
<comment type="subcellular location">
    <subcellularLocation>
        <location evidence="1">Secreted</location>
    </subcellularLocation>
</comment>
<dbReference type="PANTHER" id="PTHR44019:SF8">
    <property type="entry name" value="POC1 CENTRIOLAR PROTEIN HOMOLOG"/>
    <property type="match status" value="1"/>
</dbReference>
<evidence type="ECO:0000256" key="5">
    <source>
        <dbReference type="ARBA" id="ARBA00022729"/>
    </source>
</evidence>
<evidence type="ECO:0000313" key="17">
    <source>
        <dbReference type="EMBL" id="EEQ33048.1"/>
    </source>
</evidence>
<dbReference type="PRINTS" id="PR00723">
    <property type="entry name" value="SUBTILISIN"/>
</dbReference>
<keyword evidence="3 12" id="KW-0853">WD repeat</keyword>
<evidence type="ECO:0000256" key="9">
    <source>
        <dbReference type="ARBA" id="ARBA00023026"/>
    </source>
</evidence>
<evidence type="ECO:0000259" key="15">
    <source>
        <dbReference type="Pfam" id="PF00082"/>
    </source>
</evidence>
<dbReference type="PROSITE" id="PS50294">
    <property type="entry name" value="WD_REPEATS_REGION"/>
    <property type="match status" value="1"/>
</dbReference>
<dbReference type="Gene3D" id="3.40.50.200">
    <property type="entry name" value="Peptidase S8/S53 domain"/>
    <property type="match status" value="1"/>
</dbReference>
<evidence type="ECO:0000256" key="1">
    <source>
        <dbReference type="ARBA" id="ARBA00004613"/>
    </source>
</evidence>
<dbReference type="eggNOG" id="KOG4155">
    <property type="taxonomic scope" value="Eukaryota"/>
</dbReference>
<feature type="active site" description="Charge relay system" evidence="13">
    <location>
        <position position="70"/>
    </location>
</feature>
<dbReference type="Pfam" id="PF00082">
    <property type="entry name" value="Peptidase_S8"/>
    <property type="match status" value="1"/>
</dbReference>
<evidence type="ECO:0000256" key="11">
    <source>
        <dbReference type="ARBA" id="ARBA00023180"/>
    </source>
</evidence>
<dbReference type="InterPro" id="IPR015943">
    <property type="entry name" value="WD40/YVTN_repeat-like_dom_sf"/>
</dbReference>
<feature type="compositionally biased region" description="Polar residues" evidence="14">
    <location>
        <begin position="1"/>
        <end position="17"/>
    </location>
</feature>
<dbReference type="SMART" id="SM00320">
    <property type="entry name" value="WD40"/>
    <property type="match status" value="5"/>
</dbReference>
<feature type="repeat" description="WD" evidence="12">
    <location>
        <begin position="1077"/>
        <end position="1118"/>
    </location>
</feature>
<proteinExistence type="inferred from homology"/>
<feature type="domain" description="Peptidase S8/S53" evidence="15">
    <location>
        <begin position="62"/>
        <end position="291"/>
    </location>
</feature>
<dbReference type="InterPro" id="IPR001680">
    <property type="entry name" value="WD40_rpt"/>
</dbReference>
<keyword evidence="11" id="KW-0325">Glycoprotein</keyword>
<dbReference type="HOGENOM" id="CLU_000288_6_16_1"/>
<dbReference type="EMBL" id="DS995705">
    <property type="protein sequence ID" value="EEQ33048.1"/>
    <property type="molecule type" value="Genomic_DNA"/>
</dbReference>
<dbReference type="InterPro" id="IPR011047">
    <property type="entry name" value="Quinoprotein_ADH-like_sf"/>
</dbReference>
<dbReference type="InterPro" id="IPR023828">
    <property type="entry name" value="Peptidase_S8_Ser-AS"/>
</dbReference>
<dbReference type="Proteomes" id="UP000002035">
    <property type="component" value="Unassembled WGS sequence"/>
</dbReference>
<dbReference type="Gene3D" id="3.40.50.300">
    <property type="entry name" value="P-loop containing nucleotide triphosphate hydrolases"/>
    <property type="match status" value="1"/>
</dbReference>
<evidence type="ECO:0000256" key="13">
    <source>
        <dbReference type="PROSITE-ProRule" id="PRU01240"/>
    </source>
</evidence>
<evidence type="ECO:0000313" key="18">
    <source>
        <dbReference type="Proteomes" id="UP000002035"/>
    </source>
</evidence>
<keyword evidence="8 13" id="KW-0720">Serine protease</keyword>
<keyword evidence="2" id="KW-0964">Secreted</keyword>
<dbReference type="eggNOG" id="KOG0266">
    <property type="taxonomic scope" value="Eukaryota"/>
</dbReference>
<evidence type="ECO:0000256" key="8">
    <source>
        <dbReference type="ARBA" id="ARBA00022825"/>
    </source>
</evidence>
<dbReference type="InterPro" id="IPR036852">
    <property type="entry name" value="Peptidase_S8/S53_dom_sf"/>
</dbReference>
<dbReference type="InterPro" id="IPR015500">
    <property type="entry name" value="Peptidase_S8_subtilisin-rel"/>
</dbReference>
<feature type="region of interest" description="Disordered" evidence="14">
    <location>
        <begin position="1"/>
        <end position="41"/>
    </location>
</feature>
<dbReference type="VEuPathDB" id="FungiDB:MCYG_05867"/>
<comment type="similarity">
    <text evidence="13">Belongs to the peptidase S8 family.</text>
</comment>
<dbReference type="SUPFAM" id="SSF52540">
    <property type="entry name" value="P-loop containing nucleoside triphosphate hydrolases"/>
    <property type="match status" value="1"/>
</dbReference>
<feature type="active site" description="Charge relay system" evidence="13">
    <location>
        <position position="272"/>
    </location>
</feature>
<dbReference type="PANTHER" id="PTHR44019">
    <property type="entry name" value="WD REPEAT-CONTAINING PROTEIN 55"/>
    <property type="match status" value="1"/>
</dbReference>
<dbReference type="InterPro" id="IPR019775">
    <property type="entry name" value="WD40_repeat_CS"/>
</dbReference>
<evidence type="ECO:0000256" key="4">
    <source>
        <dbReference type="ARBA" id="ARBA00022670"/>
    </source>
</evidence>
<evidence type="ECO:0000256" key="6">
    <source>
        <dbReference type="ARBA" id="ARBA00022737"/>
    </source>
</evidence>
<evidence type="ECO:0000256" key="12">
    <source>
        <dbReference type="PROSITE-ProRule" id="PRU00221"/>
    </source>
</evidence>
<reference evidence="18" key="1">
    <citation type="journal article" date="2012" name="MBio">
        <title>Comparative genome analysis of Trichophyton rubrum and related dermatophytes reveals candidate genes involved in infection.</title>
        <authorList>
            <person name="Martinez D.A."/>
            <person name="Oliver B.G."/>
            <person name="Graeser Y."/>
            <person name="Goldberg J.M."/>
            <person name="Li W."/>
            <person name="Martinez-Rossi N.M."/>
            <person name="Monod M."/>
            <person name="Shelest E."/>
            <person name="Barton R.C."/>
            <person name="Birch E."/>
            <person name="Brakhage A.A."/>
            <person name="Chen Z."/>
            <person name="Gurr S.J."/>
            <person name="Heiman D."/>
            <person name="Heitman J."/>
            <person name="Kosti I."/>
            <person name="Rossi A."/>
            <person name="Saif S."/>
            <person name="Samalova M."/>
            <person name="Saunders C.W."/>
            <person name="Shea T."/>
            <person name="Summerbell R.C."/>
            <person name="Xu J."/>
            <person name="Young S."/>
            <person name="Zeng Q."/>
            <person name="Birren B.W."/>
            <person name="Cuomo C.A."/>
            <person name="White T.C."/>
        </authorList>
    </citation>
    <scope>NUCLEOTIDE SEQUENCE [LARGE SCALE GENOMIC DNA]</scope>
    <source>
        <strain evidence="18">ATCC MYA-4605 / CBS 113480</strain>
    </source>
</reference>
<gene>
    <name evidence="17" type="ORF">MCYG_05867</name>
</gene>
<dbReference type="Pfam" id="PF24883">
    <property type="entry name" value="NPHP3_N"/>
    <property type="match status" value="1"/>
</dbReference>
<dbReference type="PROSITE" id="PS00138">
    <property type="entry name" value="SUBTILASE_SER"/>
    <property type="match status" value="1"/>
</dbReference>
<dbReference type="SUPFAM" id="SSF52743">
    <property type="entry name" value="Subtilisin-like"/>
    <property type="match status" value="1"/>
</dbReference>
<keyword evidence="4 13" id="KW-0645">Protease</keyword>
<dbReference type="GO" id="GO:0004252">
    <property type="term" value="F:serine-type endopeptidase activity"/>
    <property type="evidence" value="ECO:0007669"/>
    <property type="project" value="UniProtKB-UniRule"/>
</dbReference>
<dbReference type="STRING" id="554155.C5FT45"/>
<dbReference type="GO" id="GO:0006508">
    <property type="term" value="P:proteolysis"/>
    <property type="evidence" value="ECO:0007669"/>
    <property type="project" value="UniProtKB-KW"/>
</dbReference>